<dbReference type="SMART" id="SM00343">
    <property type="entry name" value="ZnF_C2HC"/>
    <property type="match status" value="1"/>
</dbReference>
<dbReference type="GO" id="GO:0003729">
    <property type="term" value="F:mRNA binding"/>
    <property type="evidence" value="ECO:0000318"/>
    <property type="project" value="GO_Central"/>
</dbReference>
<evidence type="ECO:0000256" key="2">
    <source>
        <dbReference type="SAM" id="MobiDB-lite"/>
    </source>
</evidence>
<evidence type="ECO:0000313" key="4">
    <source>
        <dbReference type="EMBL" id="CAG79533.1"/>
    </source>
</evidence>
<dbReference type="GO" id="GO:0005737">
    <property type="term" value="C:cytoplasm"/>
    <property type="evidence" value="ECO:0000318"/>
    <property type="project" value="GO_Central"/>
</dbReference>
<sequence>MTGLAEEWWFDSGRAALGADARDWKKFTQALESRFTPSTYAMNMEEDWSNLQCGPNESSYSYETRFRAARHHLSREAAPEEAWLRLTSGMKDMWRREIMKQGPILQNNVEETLRHMHIVAGAEYFPGAHAQTPAAAPVATPTSTSQYGPGPMEVDNAVLLKAMMESQEASQKRMMEQQTHMVELMANAIGRANNNGSQNGRNNRGGRGNYYNQRTSRECYTCGKIGHLARDCRHRERVQELIQQDQGNVRQQ</sequence>
<keyword evidence="1" id="KW-0479">Metal-binding</keyword>
<evidence type="ECO:0000256" key="1">
    <source>
        <dbReference type="PROSITE-ProRule" id="PRU00047"/>
    </source>
</evidence>
<dbReference type="GO" id="GO:0045182">
    <property type="term" value="F:translation regulator activity"/>
    <property type="evidence" value="ECO:0000318"/>
    <property type="project" value="GO_Central"/>
</dbReference>
<dbReference type="Pfam" id="PF03732">
    <property type="entry name" value="Retrotrans_gag"/>
    <property type="match status" value="1"/>
</dbReference>
<proteinExistence type="predicted"/>
<name>F2Z6B7_YARLI</name>
<feature type="domain" description="CCHC-type" evidence="3">
    <location>
        <begin position="219"/>
        <end position="233"/>
    </location>
</feature>
<dbReference type="SUPFAM" id="SSF57756">
    <property type="entry name" value="Retrovirus zinc finger-like domains"/>
    <property type="match status" value="1"/>
</dbReference>
<dbReference type="InterPro" id="IPR005162">
    <property type="entry name" value="Retrotrans_gag_dom"/>
</dbReference>
<dbReference type="InterPro" id="IPR036875">
    <property type="entry name" value="Znf_CCHC_sf"/>
</dbReference>
<dbReference type="GO" id="GO:0008270">
    <property type="term" value="F:zinc ion binding"/>
    <property type="evidence" value="ECO:0007669"/>
    <property type="project" value="UniProtKB-KW"/>
</dbReference>
<protein>
    <submittedName>
        <fullName evidence="4">YALI0E14388p1</fullName>
    </submittedName>
</protein>
<dbReference type="AlphaFoldDB" id="F2Z6B7"/>
<dbReference type="STRING" id="284591.F2Z6B7"/>
<reference evidence="4 5" key="1">
    <citation type="journal article" date="2004" name="Nature">
        <title>Genome evolution in yeasts.</title>
        <authorList>
            <consortium name="Genolevures"/>
            <person name="Dujon B."/>
            <person name="Sherman D."/>
            <person name="Fischer G."/>
            <person name="Durrens P."/>
            <person name="Casaregola S."/>
            <person name="Lafontaine I."/>
            <person name="de Montigny J."/>
            <person name="Marck C."/>
            <person name="Neuveglise C."/>
            <person name="Talla E."/>
            <person name="Goffard N."/>
            <person name="Frangeul L."/>
            <person name="Aigle M."/>
            <person name="Anthouard V."/>
            <person name="Babour A."/>
            <person name="Barbe V."/>
            <person name="Barnay S."/>
            <person name="Blanchin S."/>
            <person name="Beckerich J.M."/>
            <person name="Beyne E."/>
            <person name="Bleykasten C."/>
            <person name="Boisrame A."/>
            <person name="Boyer J."/>
            <person name="Cattolico L."/>
            <person name="Confanioleri F."/>
            <person name="de Daruvar A."/>
            <person name="Despons L."/>
            <person name="Fabre E."/>
            <person name="Fairhead C."/>
            <person name="Ferry-Dumazet H."/>
            <person name="Groppi A."/>
            <person name="Hantraye F."/>
            <person name="Hennequin C."/>
            <person name="Jauniaux N."/>
            <person name="Joyet P."/>
            <person name="Kachouri R."/>
            <person name="Kerrest A."/>
            <person name="Koszul R."/>
            <person name="Lemaire M."/>
            <person name="Lesur I."/>
            <person name="Ma L."/>
            <person name="Muller H."/>
            <person name="Nicaud J.M."/>
            <person name="Nikolski M."/>
            <person name="Oztas S."/>
            <person name="Ozier-Kalogeropoulos O."/>
            <person name="Pellenz S."/>
            <person name="Potier S."/>
            <person name="Richard G.F."/>
            <person name="Straub M.L."/>
            <person name="Suleau A."/>
            <person name="Swennene D."/>
            <person name="Tekaia F."/>
            <person name="Wesolowski-Louvel M."/>
            <person name="Westhof E."/>
            <person name="Wirth B."/>
            <person name="Zeniou-Meyer M."/>
            <person name="Zivanovic I."/>
            <person name="Bolotin-Fukuhara M."/>
            <person name="Thierry A."/>
            <person name="Bouchier C."/>
            <person name="Caudron B."/>
            <person name="Scarpelli C."/>
            <person name="Gaillardin C."/>
            <person name="Weissenbach J."/>
            <person name="Wincker P."/>
            <person name="Souciet J.L."/>
        </authorList>
    </citation>
    <scope>NUCLEOTIDE SEQUENCE [LARGE SCALE GENOMIC DNA]</scope>
    <source>
        <strain evidence="5">CLIB 122 / E 150</strain>
    </source>
</reference>
<keyword evidence="1" id="KW-0863">Zinc-finger</keyword>
<dbReference type="Gene3D" id="4.10.60.10">
    <property type="entry name" value="Zinc finger, CCHC-type"/>
    <property type="match status" value="1"/>
</dbReference>
<dbReference type="PROSITE" id="PS50158">
    <property type="entry name" value="ZF_CCHC"/>
    <property type="match status" value="1"/>
</dbReference>
<evidence type="ECO:0000259" key="3">
    <source>
        <dbReference type="PROSITE" id="PS50158"/>
    </source>
</evidence>
<feature type="region of interest" description="Disordered" evidence="2">
    <location>
        <begin position="191"/>
        <end position="212"/>
    </location>
</feature>
<dbReference type="GO" id="GO:2000767">
    <property type="term" value="P:positive regulation of cytoplasmic translation"/>
    <property type="evidence" value="ECO:0000318"/>
    <property type="project" value="GO_Central"/>
</dbReference>
<organism evidence="4 5">
    <name type="scientific">Yarrowia lipolytica (strain CLIB 122 / E 150)</name>
    <name type="common">Yeast</name>
    <name type="synonym">Candida lipolytica</name>
    <dbReference type="NCBI Taxonomy" id="284591"/>
    <lineage>
        <taxon>Eukaryota</taxon>
        <taxon>Fungi</taxon>
        <taxon>Dikarya</taxon>
        <taxon>Ascomycota</taxon>
        <taxon>Saccharomycotina</taxon>
        <taxon>Dipodascomycetes</taxon>
        <taxon>Dipodascales</taxon>
        <taxon>Dipodascales incertae sedis</taxon>
        <taxon>Yarrowia</taxon>
    </lineage>
</organism>
<dbReference type="InterPro" id="IPR001878">
    <property type="entry name" value="Znf_CCHC"/>
</dbReference>
<accession>F2Z6B7</accession>
<dbReference type="Pfam" id="PF00098">
    <property type="entry name" value="zf-CCHC"/>
    <property type="match status" value="1"/>
</dbReference>
<dbReference type="InParanoid" id="F2Z6B7"/>
<dbReference type="HOGENOM" id="CLU_1103507_0_0_1"/>
<evidence type="ECO:0000313" key="5">
    <source>
        <dbReference type="Proteomes" id="UP000001300"/>
    </source>
</evidence>
<feature type="compositionally biased region" description="Low complexity" evidence="2">
    <location>
        <begin position="191"/>
        <end position="202"/>
    </location>
</feature>
<dbReference type="GO" id="GO:0003727">
    <property type="term" value="F:single-stranded RNA binding"/>
    <property type="evidence" value="ECO:0000318"/>
    <property type="project" value="GO_Central"/>
</dbReference>
<dbReference type="EMBL" id="CR382131">
    <property type="protein sequence ID" value="CAG79533.1"/>
    <property type="molecule type" value="Genomic_DNA"/>
</dbReference>
<dbReference type="VEuPathDB" id="FungiDB:YALI0_E14388g1"/>
<keyword evidence="5" id="KW-1185">Reference proteome</keyword>
<gene>
    <name evidence="4" type="ORF">YALI0_E14388g1</name>
</gene>
<dbReference type="Proteomes" id="UP000001300">
    <property type="component" value="Chromosome E"/>
</dbReference>
<keyword evidence="1" id="KW-0862">Zinc</keyword>